<dbReference type="GeneTree" id="ENSGT01100000263473"/>
<proteinExistence type="predicted"/>
<reference evidence="4" key="1">
    <citation type="submission" date="2021-06" db="EMBL/GenBank/DDBJ databases">
        <authorList>
            <consortium name="Wellcome Sanger Institute Data Sharing"/>
        </authorList>
    </citation>
    <scope>NUCLEOTIDE SEQUENCE [LARGE SCALE GENOMIC DNA]</scope>
</reference>
<feature type="domain" description="C-type lectin" evidence="3">
    <location>
        <begin position="130"/>
        <end position="229"/>
    </location>
</feature>
<evidence type="ECO:0000256" key="1">
    <source>
        <dbReference type="ARBA" id="ARBA00023157"/>
    </source>
</evidence>
<dbReference type="SUPFAM" id="SSF56436">
    <property type="entry name" value="C-type lectin-like"/>
    <property type="match status" value="4"/>
</dbReference>
<keyword evidence="5" id="KW-1185">Reference proteome</keyword>
<organism evidence="4 5">
    <name type="scientific">Erpetoichthys calabaricus</name>
    <name type="common">Rope fish</name>
    <name type="synonym">Calamoichthys calabaricus</name>
    <dbReference type="NCBI Taxonomy" id="27687"/>
    <lineage>
        <taxon>Eukaryota</taxon>
        <taxon>Metazoa</taxon>
        <taxon>Chordata</taxon>
        <taxon>Craniata</taxon>
        <taxon>Vertebrata</taxon>
        <taxon>Euteleostomi</taxon>
        <taxon>Actinopterygii</taxon>
        <taxon>Polypteriformes</taxon>
        <taxon>Polypteridae</taxon>
        <taxon>Erpetoichthys</taxon>
    </lineage>
</organism>
<reference evidence="4" key="2">
    <citation type="submission" date="2025-08" db="UniProtKB">
        <authorList>
            <consortium name="Ensembl"/>
        </authorList>
    </citation>
    <scope>IDENTIFICATION</scope>
</reference>
<evidence type="ECO:0000313" key="5">
    <source>
        <dbReference type="Proteomes" id="UP000694620"/>
    </source>
</evidence>
<accession>A0A8C4RT02</accession>
<dbReference type="Gene3D" id="3.10.100.10">
    <property type="entry name" value="Mannose-Binding Protein A, subunit A"/>
    <property type="match status" value="4"/>
</dbReference>
<feature type="signal peptide" evidence="2">
    <location>
        <begin position="1"/>
        <end position="20"/>
    </location>
</feature>
<dbReference type="InterPro" id="IPR016187">
    <property type="entry name" value="CTDL_fold"/>
</dbReference>
<reference evidence="4" key="3">
    <citation type="submission" date="2025-09" db="UniProtKB">
        <authorList>
            <consortium name="Ensembl"/>
        </authorList>
    </citation>
    <scope>IDENTIFICATION</scope>
</reference>
<feature type="domain" description="C-type lectin" evidence="3">
    <location>
        <begin position="251"/>
        <end position="348"/>
    </location>
</feature>
<name>A0A8C4RT02_ERPCA</name>
<keyword evidence="1" id="KW-1015">Disulfide bond</keyword>
<evidence type="ECO:0000256" key="2">
    <source>
        <dbReference type="SAM" id="SignalP"/>
    </source>
</evidence>
<dbReference type="PROSITE" id="PS00615">
    <property type="entry name" value="C_TYPE_LECTIN_1"/>
    <property type="match status" value="1"/>
</dbReference>
<feature type="domain" description="C-type lectin" evidence="3">
    <location>
        <begin position="353"/>
        <end position="464"/>
    </location>
</feature>
<dbReference type="InterPro" id="IPR001304">
    <property type="entry name" value="C-type_lectin-like"/>
</dbReference>
<dbReference type="PROSITE" id="PS50041">
    <property type="entry name" value="C_TYPE_LECTIN_2"/>
    <property type="match status" value="4"/>
</dbReference>
<gene>
    <name evidence="4" type="primary">LOC114651379</name>
</gene>
<dbReference type="SMART" id="SM00034">
    <property type="entry name" value="CLECT"/>
    <property type="match status" value="4"/>
</dbReference>
<dbReference type="PANTHER" id="PTHR45784">
    <property type="entry name" value="C-TYPE LECTIN DOMAIN FAMILY 20 MEMBER A-RELATED"/>
    <property type="match status" value="1"/>
</dbReference>
<dbReference type="Proteomes" id="UP000694620">
    <property type="component" value="Chromosome 1"/>
</dbReference>
<dbReference type="InterPro" id="IPR018378">
    <property type="entry name" value="C-type_lectin_CS"/>
</dbReference>
<sequence>MEKLIPVILILRDFTLLTSCSETDFYFVSTPMSWNAAQTFCRSNNSDLVTFTNQEQLSDISKNYPNNNYDSFWIGLYHDIDIWQWSNGEIPNYYNWKRNLFCAYVKMDGSWMDSSCDLFLPFMCYKDTENINRSYFWINRSMTWSSAQNYCRVNYTDLVSIRNESENQKIMKTAQRVNFWIGLFNNQWKWSDGQNLTFQNWDQTCQGHDKSEQCGYITSNGKWSAYSCSSTGGPFFCSNRSCGPLSCNTTYLFISNQMTWNDAQSYCRSNYTDLVTVENQTVNDQLLQISGQRGGWIGLRHGNDTWQWSNGDQLTYRNWNPTLYCAQVQTDGSWADSFCDNQIPFMCYKETSYTNERYVWINERMNWSSAQNYCRVNYNDLVSIRNESENQEIMKKAQGSPFWISLFNHPWKWSDGGTSTFQTPSNYWRRYGYCWDEQELCVVSTQDGEWREIDCTWSSPFFCSKRKETKRVFLRISFESQANADVQIFSNGILNELKKYIPQQTLLNNNIYWVKSDKGVIFTKEKNKGAT</sequence>
<feature type="domain" description="C-type lectin" evidence="3">
    <location>
        <begin position="25"/>
        <end position="125"/>
    </location>
</feature>
<protein>
    <submittedName>
        <fullName evidence="4">Secretory phospholipase A2 receptor-like</fullName>
    </submittedName>
</protein>
<evidence type="ECO:0000313" key="4">
    <source>
        <dbReference type="Ensembl" id="ENSECRP00000006481.1"/>
    </source>
</evidence>
<feature type="chain" id="PRO_5034869860" evidence="2">
    <location>
        <begin position="21"/>
        <end position="531"/>
    </location>
</feature>
<keyword evidence="2" id="KW-0732">Signal</keyword>
<dbReference type="Pfam" id="PF00059">
    <property type="entry name" value="Lectin_C"/>
    <property type="match status" value="4"/>
</dbReference>
<dbReference type="AlphaFoldDB" id="A0A8C4RT02"/>
<dbReference type="PANTHER" id="PTHR45784:SF5">
    <property type="entry name" value="C-TYPE LECTIN DOMAIN FAMILY 20 MEMBER A-RELATED"/>
    <property type="match status" value="1"/>
</dbReference>
<dbReference type="Ensembl" id="ENSECRT00000006584.1">
    <property type="protein sequence ID" value="ENSECRP00000006481.1"/>
    <property type="gene ID" value="ENSECRG00000004321.1"/>
</dbReference>
<evidence type="ECO:0000259" key="3">
    <source>
        <dbReference type="PROSITE" id="PS50041"/>
    </source>
</evidence>
<dbReference type="InterPro" id="IPR016186">
    <property type="entry name" value="C-type_lectin-like/link_sf"/>
</dbReference>